<dbReference type="PANTHER" id="PTHR47642">
    <property type="entry name" value="ATP-DEPENDENT DNA HELICASE"/>
    <property type="match status" value="1"/>
</dbReference>
<dbReference type="Pfam" id="PF14493">
    <property type="entry name" value="HTH_40"/>
    <property type="match status" value="1"/>
</dbReference>
<dbReference type="Gene3D" id="3.40.50.300">
    <property type="entry name" value="P-loop containing nucleotide triphosphate hydrolases"/>
    <property type="match status" value="2"/>
</dbReference>
<dbReference type="InterPro" id="IPR010285">
    <property type="entry name" value="DNA_helicase_pif1-like_DEAD"/>
</dbReference>
<dbReference type="AlphaFoldDB" id="U2QG12"/>
<name>U2QG12_9BACT</name>
<protein>
    <submittedName>
        <fullName evidence="3">DNA-binding helix-turn-helix protein</fullName>
    </submittedName>
</protein>
<dbReference type="SUPFAM" id="SSF52540">
    <property type="entry name" value="P-loop containing nucleoside triphosphate hydrolases"/>
    <property type="match status" value="2"/>
</dbReference>
<reference evidence="3 4" key="1">
    <citation type="submission" date="2013-08" db="EMBL/GenBank/DDBJ databases">
        <authorList>
            <person name="Durkin A.S."/>
            <person name="Haft D.R."/>
            <person name="McCorrison J."/>
            <person name="Torralba M."/>
            <person name="Gillis M."/>
            <person name="Haft D.H."/>
            <person name="Methe B."/>
            <person name="Sutton G."/>
            <person name="Nelson K.E."/>
        </authorList>
    </citation>
    <scope>NUCLEOTIDE SEQUENCE [LARGE SCALE GENOMIC DNA]</scope>
    <source>
        <strain evidence="3 4">F0067</strain>
    </source>
</reference>
<evidence type="ECO:0000259" key="2">
    <source>
        <dbReference type="SMART" id="SM00382"/>
    </source>
</evidence>
<keyword evidence="3" id="KW-0238">DNA-binding</keyword>
<comment type="caution">
    <text evidence="3">The sequence shown here is derived from an EMBL/GenBank/DDBJ whole genome shotgun (WGS) entry which is preliminary data.</text>
</comment>
<accession>U2QG12</accession>
<dbReference type="InterPro" id="IPR003593">
    <property type="entry name" value="AAA+_ATPase"/>
</dbReference>
<dbReference type="GO" id="GO:0003678">
    <property type="term" value="F:DNA helicase activity"/>
    <property type="evidence" value="ECO:0007669"/>
    <property type="project" value="InterPro"/>
</dbReference>
<gene>
    <name evidence="3" type="ORF">HMPREF9135_0621</name>
</gene>
<dbReference type="InterPro" id="IPR029491">
    <property type="entry name" value="Helicase_HTH"/>
</dbReference>
<dbReference type="InterPro" id="IPR051055">
    <property type="entry name" value="PIF1_helicase"/>
</dbReference>
<dbReference type="GO" id="GO:0000723">
    <property type="term" value="P:telomere maintenance"/>
    <property type="evidence" value="ECO:0007669"/>
    <property type="project" value="InterPro"/>
</dbReference>
<dbReference type="PATRIC" id="fig|1115809.3.peg.442"/>
<keyword evidence="4" id="KW-1185">Reference proteome</keyword>
<feature type="domain" description="AAA+ ATPase" evidence="2">
    <location>
        <begin position="20"/>
        <end position="315"/>
    </location>
</feature>
<dbReference type="EMBL" id="AWEY01000007">
    <property type="protein sequence ID" value="ERK40263.1"/>
    <property type="molecule type" value="Genomic_DNA"/>
</dbReference>
<dbReference type="GO" id="GO:0003677">
    <property type="term" value="F:DNA binding"/>
    <property type="evidence" value="ECO:0007669"/>
    <property type="project" value="UniProtKB-KW"/>
</dbReference>
<evidence type="ECO:0000313" key="3">
    <source>
        <dbReference type="EMBL" id="ERK40263.1"/>
    </source>
</evidence>
<sequence length="727" mass="83129">MIYMEKNEQLRQAWDFVEHTGKSIFLTGKAGTGKTTFLKAVCRHSTKRMVIVAPTGVAAINAGGVTIHSFFQLPLSPFVPGVKMESRYDFSEEKRKIIRTLDLLIIDEISMVRSDLLDAVDSVLRRYRDHNRPFGGVQLLMIGDLQQLTPVVTAEDERLLADYYATPYFFGSKALAMTDYVTIELRHVYRQQDETFIRLLNHIRDNQVSDDDLALLNQRHIPDFHPQAEEGYIRLTTHNAMANRYNTQELKRLESRSHTYLADVEGDFPESTYPTDDRLELKVGAQVMFVRNDPSPEHLYYNGRIGHVVYLDDERVQVLCPGDDKEIDVEPAQWENTKYKINTKTKSIDAVVEGVFRQLPLRLAWAITIHKSQGLTFEHAIIDAQLSFAAGQVYVALSRCKTLEGLVLSSPIGQHAIIGDHRVDDYINHQAEAARQSIAQLPSLKDEYYRELLLDAFNFNDLATLESQLFRVLQEYCYKFPKVQQLHRVLMKKLDTEIVLVSRKWMALIASMTIDELHSETFLDRVNNSASYFAKQLSAIFDPLITATEGVSSDNKTGAKRLEQLFSDLQMAYKARHYLLEDLSDEAFTTTTYLTHKQEAYLAAMDRKPRRRKSKEKKEKKEPKPDTRQVTLAMYRQGLKPDLIARERKLTETTVMNHLIHFVARGVLKPDGLMDLDKLPAIYDVMHRMPPMSPKSDIKAACPPEITYNDIAVALALLAAKKLAGQR</sequence>
<dbReference type="InterPro" id="IPR027417">
    <property type="entry name" value="P-loop_NTPase"/>
</dbReference>
<dbReference type="Pfam" id="PF05970">
    <property type="entry name" value="PIF1"/>
    <property type="match status" value="1"/>
</dbReference>
<dbReference type="CDD" id="cd18809">
    <property type="entry name" value="SF1_C_RecD"/>
    <property type="match status" value="1"/>
</dbReference>
<dbReference type="PANTHER" id="PTHR47642:SF5">
    <property type="entry name" value="ATP-DEPENDENT DNA HELICASE"/>
    <property type="match status" value="1"/>
</dbReference>
<proteinExistence type="predicted"/>
<dbReference type="FunFam" id="3.40.50.300:FF:001498">
    <property type="entry name" value="ATP-dependent DNA helicase"/>
    <property type="match status" value="1"/>
</dbReference>
<evidence type="ECO:0000256" key="1">
    <source>
        <dbReference type="SAM" id="MobiDB-lite"/>
    </source>
</evidence>
<dbReference type="SMART" id="SM00382">
    <property type="entry name" value="AAA"/>
    <property type="match status" value="1"/>
</dbReference>
<dbReference type="Proteomes" id="UP000016648">
    <property type="component" value="Unassembled WGS sequence"/>
</dbReference>
<organism evidence="3 4">
    <name type="scientific">Segatella baroniae F0067</name>
    <dbReference type="NCBI Taxonomy" id="1115809"/>
    <lineage>
        <taxon>Bacteria</taxon>
        <taxon>Pseudomonadati</taxon>
        <taxon>Bacteroidota</taxon>
        <taxon>Bacteroidia</taxon>
        <taxon>Bacteroidales</taxon>
        <taxon>Prevotellaceae</taxon>
        <taxon>Segatella</taxon>
    </lineage>
</organism>
<dbReference type="GO" id="GO:0006281">
    <property type="term" value="P:DNA repair"/>
    <property type="evidence" value="ECO:0007669"/>
    <property type="project" value="InterPro"/>
</dbReference>
<evidence type="ECO:0000313" key="4">
    <source>
        <dbReference type="Proteomes" id="UP000016648"/>
    </source>
</evidence>
<feature type="region of interest" description="Disordered" evidence="1">
    <location>
        <begin position="604"/>
        <end position="627"/>
    </location>
</feature>
<feature type="compositionally biased region" description="Basic and acidic residues" evidence="1">
    <location>
        <begin position="616"/>
        <end position="627"/>
    </location>
</feature>